<name>A0A2A9NN46_9AGAR</name>
<keyword evidence="2" id="KW-1185">Reference proteome</keyword>
<reference evidence="1 2" key="1">
    <citation type="submission" date="2014-02" db="EMBL/GenBank/DDBJ databases">
        <title>Transposable element dynamics among asymbiotic and ectomycorrhizal Amanita fungi.</title>
        <authorList>
            <consortium name="DOE Joint Genome Institute"/>
            <person name="Hess J."/>
            <person name="Skrede I."/>
            <person name="Wolfe B."/>
            <person name="LaButti K."/>
            <person name="Ohm R.A."/>
            <person name="Grigoriev I.V."/>
            <person name="Pringle A."/>
        </authorList>
    </citation>
    <scope>NUCLEOTIDE SEQUENCE [LARGE SCALE GENOMIC DNA]</scope>
    <source>
        <strain evidence="1 2">SKay4041</strain>
    </source>
</reference>
<evidence type="ECO:0000313" key="1">
    <source>
        <dbReference type="EMBL" id="PFH49150.1"/>
    </source>
</evidence>
<accession>A0A2A9NN46</accession>
<organism evidence="1 2">
    <name type="scientific">Amanita thiersii Skay4041</name>
    <dbReference type="NCBI Taxonomy" id="703135"/>
    <lineage>
        <taxon>Eukaryota</taxon>
        <taxon>Fungi</taxon>
        <taxon>Dikarya</taxon>
        <taxon>Basidiomycota</taxon>
        <taxon>Agaricomycotina</taxon>
        <taxon>Agaricomycetes</taxon>
        <taxon>Agaricomycetidae</taxon>
        <taxon>Agaricales</taxon>
        <taxon>Pluteineae</taxon>
        <taxon>Amanitaceae</taxon>
        <taxon>Amanita</taxon>
    </lineage>
</organism>
<dbReference type="OrthoDB" id="3067187at2759"/>
<gene>
    <name evidence="1" type="ORF">AMATHDRAFT_5123</name>
</gene>
<dbReference type="EMBL" id="KZ302037">
    <property type="protein sequence ID" value="PFH49150.1"/>
    <property type="molecule type" value="Genomic_DNA"/>
</dbReference>
<dbReference type="Proteomes" id="UP000242287">
    <property type="component" value="Unassembled WGS sequence"/>
</dbReference>
<dbReference type="AlphaFoldDB" id="A0A2A9NN46"/>
<protein>
    <submittedName>
        <fullName evidence="1">Uncharacterized protein</fullName>
    </submittedName>
</protein>
<sequence>MSHIKPLNTRKRRSIIRPSAQHLTLPLVEHPAFRFRTYGAYQPSTPSDEFEETSLLSSKSQYLSIPPTIQLRSAARTPLTGKSTASAYSQDSWNGDSARDKFRVDTRRFALALDAGMLDISSPNVISPESSGTVILNNQRLSKFGDSAIIPRIGTVHKGVRTRSSPLRVNRVTSASSLRNFLSRISLASTTRKPSKYVPLKHHTVRPLGTLMVGTSLPSPSPFGYISANKDVCSSQQQSTACSEVESPPFSPTYTSYRLDRPTIAHSPRVRRRVPSSPPTPYPRVALKIEISKPCPVPSLPSVVISPLSVNFKELDLLSSKSVRCITRSSSMTSTESWTGTETHWDTIGVAL</sequence>
<proteinExistence type="predicted"/>
<evidence type="ECO:0000313" key="2">
    <source>
        <dbReference type="Proteomes" id="UP000242287"/>
    </source>
</evidence>